<dbReference type="InterPro" id="IPR022489">
    <property type="entry name" value="PolyP_AMP_Tfrase"/>
</dbReference>
<accession>K9XM71</accession>
<dbReference type="PANTHER" id="PTHR34383:SF3">
    <property type="entry name" value="POLYPHOSPHATE:AMP PHOSPHOTRANSFERASE"/>
    <property type="match status" value="1"/>
</dbReference>
<dbReference type="InterPro" id="IPR022488">
    <property type="entry name" value="PPK2-related"/>
</dbReference>
<feature type="domain" description="Polyphosphate kinase-2-related" evidence="1">
    <location>
        <begin position="270"/>
        <end position="495"/>
    </location>
</feature>
<dbReference type="Pfam" id="PF03976">
    <property type="entry name" value="PPK2"/>
    <property type="match status" value="2"/>
</dbReference>
<sequence length="497" mass="58503">MLDILDLDISLDKTTYQTKIQDLMRQLHSLQTQCWRQKLPVVVVLEGWAAAGKGGLVKKITNYMDPRGFAVHPILQPSLEEQKYPILWRFWQKLPPKGKISFFYHSWYTHVLEDRLFKRLSSEDVPGMMRDINAFERQLVDDGVAIAKFWIHLSRKELKSRLKKYAADELDAWRVRPEDWQQAKNYHHYQQLAEEMLIYTSTGAAPWTLVEGNCRRWAKVKVLSQLVASISAVLSKQATNQFTIPNSPPQSQLLSTEPDFLAQVDLNLCLEQEEYKQQLRRIQVKLHQLQLQIYQHQIPVLVLFEGWDAAGKGGAIKRLTDTLDPRSYKVSTFAAPTKEEHQYHYLWRFWRQLPQRGTIGIFDRSWYGRVLVERIESFCSDREWQRAYQEINEFEAMVTGAGYVLVKFWLHISPEEQLQRFEQRKNDPFKHYKLTEEDWRNREKWSLYEVAINQAIARTSTPAAPWTVIAGNDKYYARLSVIKTVVTAIERQLKRCK</sequence>
<dbReference type="GO" id="GO:0043751">
    <property type="term" value="F:polyphosphate:AMP phosphotransferase activity"/>
    <property type="evidence" value="ECO:0007669"/>
    <property type="project" value="InterPro"/>
</dbReference>
<dbReference type="KEGG" id="scs:Sta7437_0079"/>
<name>K9XM71_STAC7</name>
<dbReference type="eggNOG" id="COG2326">
    <property type="taxonomic scope" value="Bacteria"/>
</dbReference>
<reference evidence="3" key="1">
    <citation type="journal article" date="2013" name="Proc. Natl. Acad. Sci. U.S.A.">
        <title>Improving the coverage of the cyanobacterial phylum using diversity-driven genome sequencing.</title>
        <authorList>
            <person name="Shih P.M."/>
            <person name="Wu D."/>
            <person name="Latifi A."/>
            <person name="Axen S.D."/>
            <person name="Fewer D.P."/>
            <person name="Talla E."/>
            <person name="Calteau A."/>
            <person name="Cai F."/>
            <person name="Tandeau de Marsac N."/>
            <person name="Rippka R."/>
            <person name="Herdman M."/>
            <person name="Sivonen K."/>
            <person name="Coursin T."/>
            <person name="Laurent T."/>
            <person name="Goodwin L."/>
            <person name="Nolan M."/>
            <person name="Davenport K.W."/>
            <person name="Han C.S."/>
            <person name="Rubin E.M."/>
            <person name="Eisen J.A."/>
            <person name="Woyke T."/>
            <person name="Gugger M."/>
            <person name="Kerfeld C.A."/>
        </authorList>
    </citation>
    <scope>NUCLEOTIDE SEQUENCE [LARGE SCALE GENOMIC DNA]</scope>
    <source>
        <strain evidence="3">ATCC 29371 / PCC 7437</strain>
    </source>
</reference>
<dbReference type="InterPro" id="IPR027417">
    <property type="entry name" value="P-loop_NTPase"/>
</dbReference>
<dbReference type="Proteomes" id="UP000010473">
    <property type="component" value="Chromosome"/>
</dbReference>
<proteinExistence type="predicted"/>
<dbReference type="PANTHER" id="PTHR34383">
    <property type="entry name" value="POLYPHOSPHATE:AMP PHOSPHOTRANSFERASE-RELATED"/>
    <property type="match status" value="1"/>
</dbReference>
<organism evidence="2 3">
    <name type="scientific">Stanieria cyanosphaera (strain ATCC 29371 / PCC 7437)</name>
    <dbReference type="NCBI Taxonomy" id="111780"/>
    <lineage>
        <taxon>Bacteria</taxon>
        <taxon>Bacillati</taxon>
        <taxon>Cyanobacteriota</taxon>
        <taxon>Cyanophyceae</taxon>
        <taxon>Pleurocapsales</taxon>
        <taxon>Dermocarpellaceae</taxon>
        <taxon>Stanieria</taxon>
    </lineage>
</organism>
<feature type="domain" description="Polyphosphate kinase-2-related" evidence="1">
    <location>
        <begin position="11"/>
        <end position="233"/>
    </location>
</feature>
<dbReference type="OrthoDB" id="9775224at2"/>
<dbReference type="GO" id="GO:0006797">
    <property type="term" value="P:polyphosphate metabolic process"/>
    <property type="evidence" value="ECO:0007669"/>
    <property type="project" value="InterPro"/>
</dbReference>
<dbReference type="STRING" id="111780.Sta7437_0079"/>
<dbReference type="Gene3D" id="3.40.50.300">
    <property type="entry name" value="P-loop containing nucleotide triphosphate hydrolases"/>
    <property type="match status" value="2"/>
</dbReference>
<dbReference type="EMBL" id="CP003653">
    <property type="protein sequence ID" value="AFZ33700.1"/>
    <property type="molecule type" value="Genomic_DNA"/>
</dbReference>
<dbReference type="SUPFAM" id="SSF52540">
    <property type="entry name" value="P-loop containing nucleoside triphosphate hydrolases"/>
    <property type="match status" value="2"/>
</dbReference>
<evidence type="ECO:0000313" key="3">
    <source>
        <dbReference type="Proteomes" id="UP000010473"/>
    </source>
</evidence>
<dbReference type="NCBIfam" id="TIGR03708">
    <property type="entry name" value="poly_P_AMP_trns"/>
    <property type="match status" value="1"/>
</dbReference>
<keyword evidence="3" id="KW-1185">Reference proteome</keyword>
<dbReference type="AlphaFoldDB" id="K9XM71"/>
<dbReference type="PATRIC" id="fig|111780.3.peg.77"/>
<protein>
    <submittedName>
        <fullName evidence="2">Polyphosphate:AMP phosphotransferase</fullName>
    </submittedName>
</protein>
<dbReference type="RefSeq" id="WP_015191373.1">
    <property type="nucleotide sequence ID" value="NC_019748.1"/>
</dbReference>
<dbReference type="HOGENOM" id="CLU_033786_2_1_3"/>
<evidence type="ECO:0000259" key="1">
    <source>
        <dbReference type="Pfam" id="PF03976"/>
    </source>
</evidence>
<evidence type="ECO:0000313" key="2">
    <source>
        <dbReference type="EMBL" id="AFZ33700.1"/>
    </source>
</evidence>
<gene>
    <name evidence="2" type="ordered locus">Sta7437_0079</name>
</gene>